<keyword evidence="3" id="KW-1185">Reference proteome</keyword>
<keyword evidence="1" id="KW-0472">Membrane</keyword>
<evidence type="ECO:0000313" key="3">
    <source>
        <dbReference type="Proteomes" id="UP000307657"/>
    </source>
</evidence>
<evidence type="ECO:0000313" key="2">
    <source>
        <dbReference type="EMBL" id="TJY37394.1"/>
    </source>
</evidence>
<feature type="transmembrane region" description="Helical" evidence="1">
    <location>
        <begin position="13"/>
        <end position="34"/>
    </location>
</feature>
<comment type="caution">
    <text evidence="2">The sequence shown here is derived from an EMBL/GenBank/DDBJ whole genome shotgun (WGS) entry which is preliminary data.</text>
</comment>
<dbReference type="InterPro" id="IPR045584">
    <property type="entry name" value="Pilin-like"/>
</dbReference>
<proteinExistence type="predicted"/>
<dbReference type="AlphaFoldDB" id="A0A4U0F0Y1"/>
<dbReference type="OrthoDB" id="1189466at2"/>
<evidence type="ECO:0000256" key="1">
    <source>
        <dbReference type="SAM" id="Phobius"/>
    </source>
</evidence>
<gene>
    <name evidence="2" type="ORF">E5167_05480</name>
</gene>
<dbReference type="EMBL" id="SUPL01000002">
    <property type="protein sequence ID" value="TJY37394.1"/>
    <property type="molecule type" value="Genomic_DNA"/>
</dbReference>
<name>A0A4U0F0Y1_9FLAO</name>
<protein>
    <recommendedName>
        <fullName evidence="4">Prepilin-type N-terminal cleavage/methylation domain-containing protein</fullName>
    </recommendedName>
</protein>
<dbReference type="Pfam" id="PF07963">
    <property type="entry name" value="N_methyl"/>
    <property type="match status" value="1"/>
</dbReference>
<reference evidence="2 3" key="1">
    <citation type="submission" date="2019-04" db="EMBL/GenBank/DDBJ databases">
        <title>Lacinutrix sp. nov., isolated from marine water.</title>
        <authorList>
            <person name="Kim W."/>
        </authorList>
    </citation>
    <scope>NUCLEOTIDE SEQUENCE [LARGE SCALE GENOMIC DNA]</scope>
    <source>
        <strain evidence="2 3">CAU 1491</strain>
    </source>
</reference>
<sequence>MNNKVAAFTLSEMIVVIIITSIVAGIAFSVLTLVQRHMYAIQANFNSQMELNKLEQSLWLDFHKYPIISFDAKQQKLSLLNELDSTHYTFNKKSIIKELDTFKIEISVKTLFFNGDSINKGLVDALMLTVSKKNLDKQLFVFKKNDATLYMN</sequence>
<dbReference type="RefSeq" id="WP_136841822.1">
    <property type="nucleotide sequence ID" value="NZ_SUPL01000002.1"/>
</dbReference>
<evidence type="ECO:0008006" key="4">
    <source>
        <dbReference type="Google" id="ProtNLM"/>
    </source>
</evidence>
<dbReference type="InterPro" id="IPR012902">
    <property type="entry name" value="N_methyl_site"/>
</dbReference>
<accession>A0A4U0F0Y1</accession>
<keyword evidence="1" id="KW-0812">Transmembrane</keyword>
<dbReference type="SUPFAM" id="SSF54523">
    <property type="entry name" value="Pili subunits"/>
    <property type="match status" value="1"/>
</dbReference>
<organism evidence="2 3">
    <name type="scientific">Pontimicrobium aquaticum</name>
    <dbReference type="NCBI Taxonomy" id="2565367"/>
    <lineage>
        <taxon>Bacteria</taxon>
        <taxon>Pseudomonadati</taxon>
        <taxon>Bacteroidota</taxon>
        <taxon>Flavobacteriia</taxon>
        <taxon>Flavobacteriales</taxon>
        <taxon>Flavobacteriaceae</taxon>
        <taxon>Pontimicrobium</taxon>
    </lineage>
</organism>
<dbReference type="Proteomes" id="UP000307657">
    <property type="component" value="Unassembled WGS sequence"/>
</dbReference>
<keyword evidence="1" id="KW-1133">Transmembrane helix</keyword>